<organism evidence="5 6">
    <name type="scientific">Streptococcus phocae</name>
    <dbReference type="NCBI Taxonomy" id="119224"/>
    <lineage>
        <taxon>Bacteria</taxon>
        <taxon>Bacillati</taxon>
        <taxon>Bacillota</taxon>
        <taxon>Bacilli</taxon>
        <taxon>Lactobacillales</taxon>
        <taxon>Streptococcaceae</taxon>
        <taxon>Streptococcus</taxon>
    </lineage>
</organism>
<dbReference type="EMBL" id="LHQM01000026">
    <property type="protein sequence ID" value="KPJ22169.1"/>
    <property type="molecule type" value="Genomic_DNA"/>
</dbReference>
<comment type="caution">
    <text evidence="5">The sequence shown here is derived from an EMBL/GenBank/DDBJ whole genome shotgun (WGS) entry which is preliminary data.</text>
</comment>
<dbReference type="REBASE" id="133633">
    <property type="entry name" value="S.Sph51973ORF6060P"/>
</dbReference>
<gene>
    <name evidence="5" type="ORF">AKK44_06055</name>
</gene>
<evidence type="ECO:0000256" key="2">
    <source>
        <dbReference type="ARBA" id="ARBA00022747"/>
    </source>
</evidence>
<keyword evidence="3" id="KW-0238">DNA-binding</keyword>
<dbReference type="GO" id="GO:0004519">
    <property type="term" value="F:endonuclease activity"/>
    <property type="evidence" value="ECO:0007669"/>
    <property type="project" value="UniProtKB-KW"/>
</dbReference>
<dbReference type="SUPFAM" id="SSF116734">
    <property type="entry name" value="DNA methylase specificity domain"/>
    <property type="match status" value="1"/>
</dbReference>
<reference evidence="5 6" key="1">
    <citation type="submission" date="2015-08" db="EMBL/GenBank/DDBJ databases">
        <title>Genome sequence of Streptococcus phocae subsp. phocae ATCC 51973T isolated from liver specimen obtained from seal.</title>
        <authorList>
            <person name="Avendano-Herrera R."/>
        </authorList>
    </citation>
    <scope>NUCLEOTIDE SEQUENCE [LARGE SCALE GENOMIC DNA]</scope>
    <source>
        <strain evidence="5 6">ATCC 51973</strain>
    </source>
</reference>
<comment type="similarity">
    <text evidence="1">Belongs to the type-I restriction system S methylase family.</text>
</comment>
<dbReference type="GO" id="GO:0003677">
    <property type="term" value="F:DNA binding"/>
    <property type="evidence" value="ECO:0007669"/>
    <property type="project" value="UniProtKB-KW"/>
</dbReference>
<sequence length="350" mass="40593">MDFLSNKKGTYEFIGRTQTNYGLQGYVRKLDTEPNTANCISISQIGAIHAQIRKQKWYSSQNMFILIPTMEKLINQWLIVAINRMLAKYSGYSSYPTLSSLKEESILLPIKHNQIDFYFMEIFVAELEAERIAELSAYLKVSGLDNYELSDEELKALQDYNTMQWREYRIGSLFSRVSTKKLPYKAKDLPTEAIDGYDLPCLTSSFRNQGLNYFVPREGATVLKDVISIPSNSDVYRAYFQSREFTVLSDAYAIKWTDEDRILTSYQYLFMVRAINKVTDLPIYSYKMKLGGWNVVKDKTILLPVVDDEIAFDFMNDYTRAISKLAIKEVVQYTDRRIEATKEVVESHNK</sequence>
<name>A0A0P6SR66_9STRE</name>
<evidence type="ECO:0000256" key="3">
    <source>
        <dbReference type="ARBA" id="ARBA00023125"/>
    </source>
</evidence>
<dbReference type="GO" id="GO:0009307">
    <property type="term" value="P:DNA restriction-modification system"/>
    <property type="evidence" value="ECO:0007669"/>
    <property type="project" value="UniProtKB-KW"/>
</dbReference>
<keyword evidence="5" id="KW-0255">Endonuclease</keyword>
<dbReference type="Pfam" id="PF01420">
    <property type="entry name" value="Methylase_S"/>
    <property type="match status" value="1"/>
</dbReference>
<keyword evidence="5" id="KW-0540">Nuclease</keyword>
<keyword evidence="6" id="KW-1185">Reference proteome</keyword>
<dbReference type="STRING" id="119224.AKK44_06055"/>
<feature type="domain" description="Type I restriction modification DNA specificity" evidence="4">
    <location>
        <begin position="6"/>
        <end position="135"/>
    </location>
</feature>
<evidence type="ECO:0000259" key="4">
    <source>
        <dbReference type="Pfam" id="PF01420"/>
    </source>
</evidence>
<dbReference type="Gene3D" id="3.90.220.20">
    <property type="entry name" value="DNA methylase specificity domains"/>
    <property type="match status" value="1"/>
</dbReference>
<accession>A0A0P6SR66</accession>
<evidence type="ECO:0000256" key="1">
    <source>
        <dbReference type="ARBA" id="ARBA00010923"/>
    </source>
</evidence>
<dbReference type="PATRIC" id="fig|119224.3.peg.766"/>
<dbReference type="InterPro" id="IPR044946">
    <property type="entry name" value="Restrct_endonuc_typeI_TRD_sf"/>
</dbReference>
<evidence type="ECO:0000313" key="6">
    <source>
        <dbReference type="Proteomes" id="UP000049578"/>
    </source>
</evidence>
<dbReference type="InterPro" id="IPR000055">
    <property type="entry name" value="Restrct_endonuc_typeI_TRD"/>
</dbReference>
<dbReference type="AlphaFoldDB" id="A0A0P6SR66"/>
<protein>
    <submittedName>
        <fullName evidence="5">Restriction endonuclease</fullName>
    </submittedName>
</protein>
<proteinExistence type="inferred from homology"/>
<keyword evidence="2" id="KW-0680">Restriction system</keyword>
<dbReference type="Proteomes" id="UP000049578">
    <property type="component" value="Unassembled WGS sequence"/>
</dbReference>
<evidence type="ECO:0000313" key="5">
    <source>
        <dbReference type="EMBL" id="KPJ22169.1"/>
    </source>
</evidence>
<keyword evidence="5" id="KW-0378">Hydrolase</keyword>